<organism evidence="10 11">
    <name type="scientific">Prolixibacter denitrificans</name>
    <dbReference type="NCBI Taxonomy" id="1541063"/>
    <lineage>
        <taxon>Bacteria</taxon>
        <taxon>Pseudomonadati</taxon>
        <taxon>Bacteroidota</taxon>
        <taxon>Bacteroidia</taxon>
        <taxon>Marinilabiliales</taxon>
        <taxon>Prolixibacteraceae</taxon>
        <taxon>Prolixibacter</taxon>
    </lineage>
</organism>
<dbReference type="Gene3D" id="3.10.20.310">
    <property type="entry name" value="membrane protein fhac"/>
    <property type="match status" value="3"/>
</dbReference>
<dbReference type="GO" id="GO:0071709">
    <property type="term" value="P:membrane assembly"/>
    <property type="evidence" value="ECO:0007669"/>
    <property type="project" value="InterPro"/>
</dbReference>
<feature type="domain" description="POTRA" evidence="8">
    <location>
        <begin position="26"/>
        <end position="116"/>
    </location>
</feature>
<dbReference type="Proteomes" id="UP000240621">
    <property type="component" value="Unassembled WGS sequence"/>
</dbReference>
<evidence type="ECO:0000313" key="10">
    <source>
        <dbReference type="EMBL" id="PSK83320.1"/>
    </source>
</evidence>
<keyword evidence="6" id="KW-0998">Cell outer membrane</keyword>
<name>A0A2P8CEC1_9BACT</name>
<dbReference type="InterPro" id="IPR039910">
    <property type="entry name" value="D15-like"/>
</dbReference>
<keyword evidence="4" id="KW-0677">Repeat</keyword>
<reference evidence="10 11" key="1">
    <citation type="submission" date="2018-03" db="EMBL/GenBank/DDBJ databases">
        <title>Genomic Encyclopedia of Archaeal and Bacterial Type Strains, Phase II (KMG-II): from individual species to whole genera.</title>
        <authorList>
            <person name="Goeker M."/>
        </authorList>
    </citation>
    <scope>NUCLEOTIDE SEQUENCE [LARGE SCALE GENOMIC DNA]</scope>
    <source>
        <strain evidence="10 11">DSM 27267</strain>
    </source>
</reference>
<evidence type="ECO:0000256" key="5">
    <source>
        <dbReference type="ARBA" id="ARBA00023136"/>
    </source>
</evidence>
<evidence type="ECO:0000256" key="6">
    <source>
        <dbReference type="ARBA" id="ARBA00023237"/>
    </source>
</evidence>
<keyword evidence="2" id="KW-1134">Transmembrane beta strand</keyword>
<dbReference type="Pfam" id="PF07244">
    <property type="entry name" value="POTRA"/>
    <property type="match status" value="3"/>
</dbReference>
<dbReference type="InterPro" id="IPR010827">
    <property type="entry name" value="BamA/TamA_POTRA"/>
</dbReference>
<dbReference type="PANTHER" id="PTHR12815">
    <property type="entry name" value="SORTING AND ASSEMBLY MACHINERY SAMM50 PROTEIN FAMILY MEMBER"/>
    <property type="match status" value="1"/>
</dbReference>
<dbReference type="PROSITE" id="PS51779">
    <property type="entry name" value="POTRA"/>
    <property type="match status" value="1"/>
</dbReference>
<dbReference type="NCBIfam" id="TIGR03303">
    <property type="entry name" value="OM_YaeT"/>
    <property type="match status" value="1"/>
</dbReference>
<dbReference type="Pfam" id="PF01103">
    <property type="entry name" value="Omp85"/>
    <property type="match status" value="1"/>
</dbReference>
<evidence type="ECO:0000313" key="11">
    <source>
        <dbReference type="Proteomes" id="UP000240621"/>
    </source>
</evidence>
<evidence type="ECO:0000256" key="7">
    <source>
        <dbReference type="NCBIfam" id="TIGR03303"/>
    </source>
</evidence>
<evidence type="ECO:0000259" key="8">
    <source>
        <dbReference type="PROSITE" id="PS51779"/>
    </source>
</evidence>
<comment type="caution">
    <text evidence="10">The sequence shown here is derived from an EMBL/GenBank/DDBJ whole genome shotgun (WGS) entry which is preliminary data.</text>
</comment>
<dbReference type="Gene3D" id="2.40.160.50">
    <property type="entry name" value="membrane protein fhac: a member of the omp85/tpsb transporter family"/>
    <property type="match status" value="1"/>
</dbReference>
<keyword evidence="5" id="KW-0472">Membrane</keyword>
<dbReference type="AlphaFoldDB" id="A0A2P8CEC1"/>
<evidence type="ECO:0000313" key="12">
    <source>
        <dbReference type="Proteomes" id="UP000396862"/>
    </source>
</evidence>
<dbReference type="OrthoDB" id="9814535at2"/>
<dbReference type="InterPro" id="IPR000184">
    <property type="entry name" value="Bac_surfAg_D15"/>
</dbReference>
<keyword evidence="12" id="KW-1185">Reference proteome</keyword>
<evidence type="ECO:0000256" key="2">
    <source>
        <dbReference type="ARBA" id="ARBA00022452"/>
    </source>
</evidence>
<evidence type="ECO:0000256" key="4">
    <source>
        <dbReference type="ARBA" id="ARBA00022737"/>
    </source>
</evidence>
<accession>A0A2P8CEC1</accession>
<dbReference type="EMBL" id="PYGC01000004">
    <property type="protein sequence ID" value="PSK83320.1"/>
    <property type="molecule type" value="Genomic_DNA"/>
</dbReference>
<dbReference type="GO" id="GO:0009279">
    <property type="term" value="C:cell outer membrane"/>
    <property type="evidence" value="ECO:0007669"/>
    <property type="project" value="UniProtKB-UniRule"/>
</dbReference>
<protein>
    <recommendedName>
        <fullName evidence="7">Outer membrane protein assembly factor BamA</fullName>
    </recommendedName>
</protein>
<evidence type="ECO:0000256" key="1">
    <source>
        <dbReference type="ARBA" id="ARBA00004370"/>
    </source>
</evidence>
<dbReference type="PANTHER" id="PTHR12815:SF18">
    <property type="entry name" value="SORTING AND ASSEMBLY MACHINERY COMPONENT 50 HOMOLOG"/>
    <property type="match status" value="1"/>
</dbReference>
<reference evidence="9 12" key="2">
    <citation type="submission" date="2019-10" db="EMBL/GenBank/DDBJ databases">
        <title>Prolixibacter strains distinguished by the presence of nitrate reductase genes were adept at nitrate-dependent anaerobic corrosion of metallic iron and carbon steel.</title>
        <authorList>
            <person name="Iino T."/>
            <person name="Shono N."/>
            <person name="Ito K."/>
            <person name="Nakamura R."/>
            <person name="Sueoka K."/>
            <person name="Harayama S."/>
            <person name="Ohkuma M."/>
        </authorList>
    </citation>
    <scope>NUCLEOTIDE SEQUENCE [LARGE SCALE GENOMIC DNA]</scope>
    <source>
        <strain evidence="9 12">MIC1-1</strain>
    </source>
</reference>
<gene>
    <name evidence="10" type="ORF">CLV93_104250</name>
    <name evidence="9" type="ORF">JCM18694_20430</name>
</gene>
<evidence type="ECO:0000313" key="9">
    <source>
        <dbReference type="EMBL" id="GET21797.1"/>
    </source>
</evidence>
<evidence type="ECO:0000256" key="3">
    <source>
        <dbReference type="ARBA" id="ARBA00022692"/>
    </source>
</evidence>
<dbReference type="InterPro" id="IPR023707">
    <property type="entry name" value="OM_assembly_BamA"/>
</dbReference>
<proteinExistence type="predicted"/>
<dbReference type="RefSeq" id="WP_106542112.1">
    <property type="nucleotide sequence ID" value="NZ_BLAU01000001.1"/>
</dbReference>
<sequence length="605" mass="68674">MPGVFRIILLAFILLLPFESFAQKKPVIKKVVFEGNATLSDEDLAGQMNTESPTFLDKLQFWKPGPTFSKYTLDNDIDRLKSYYQRNGFLHPAIHYSLDSNRVGRRISVLIHVKEGRPYLVNRIKIYDDTLRLDSAIVNEAKKEFPVKVGKRFVDQDVYQSEDKLTSAYTNKGFPLVNVKRDIQVDTSAHSVDLQFQVKPGPKAWFGKVTFNGDSLVPVKFIRNKLRFSPGDRFSQKQLQLTQQKLFNTELFSYVVVRAQTDSIQGDSIPITVYLKEKPRWSLQAGVGYGTEDRVRVSAEVTRLHFLGGARRLIFNGKHSHFLPFSFDTKFIQPDIFRDNLDFILNPFYIRENETGFEVDRLGTGVTFQQTFSSGTAGYLMYSLEKDRLTNKAAAAIDSTVNPQDSIHNKSGITVGVSRNTTNDVFDPTDGWKLDTYVTYMGVGFQSKYHYIKVESDVRHYIPFNVNWVFAARLRAGVIRPIKGDRQSPLEDRFLLGGANSLRGWGRNQVSPVNENGVPIGGNSVLEGSAEVRFPVYEIFGGAAFMDFGNVWPKAFNYNLERLKYDVGLGVRVKTPIGPIRLDLATPVFENKFRTQFFISIGQAF</sequence>
<dbReference type="EMBL" id="BLAU01000001">
    <property type="protein sequence ID" value="GET21797.1"/>
    <property type="molecule type" value="Genomic_DNA"/>
</dbReference>
<comment type="subcellular location">
    <subcellularLocation>
        <location evidence="1">Membrane</location>
    </subcellularLocation>
</comment>
<dbReference type="InterPro" id="IPR034746">
    <property type="entry name" value="POTRA"/>
</dbReference>
<keyword evidence="3" id="KW-0812">Transmembrane</keyword>
<dbReference type="Proteomes" id="UP000396862">
    <property type="component" value="Unassembled WGS sequence"/>
</dbReference>